<gene>
    <name evidence="2" type="ORF">EMELA_v1c07180</name>
</gene>
<sequence>MNKKIKFPFLVIFAITPLFCILLDIFMTITAPTQAHKDVFQNFFDITIASETIYFSIWTSILTIIWASCSMINYYRKPNNKIKWAESEHVLTMIIAYQFVVMLVYTGTMIFATDKIEGMSTWYNILKSTLEHWVIPVVLIVYYFLVPRETQLSAKDYVKNTGWKICILPVIYIIYITTRAGLLKDYTPPELDRHIYQIFPYKGGNPFVNKVYVWLPGYIVTIFSGLGFGTLFNYLSIKTTNKFWK</sequence>
<feature type="transmembrane region" description="Helical" evidence="1">
    <location>
        <begin position="125"/>
        <end position="145"/>
    </location>
</feature>
<dbReference type="KEGG" id="eml:EMELA_v1c07180"/>
<dbReference type="EMBL" id="CP024964">
    <property type="protein sequence ID" value="ATZ18215.1"/>
    <property type="molecule type" value="Genomic_DNA"/>
</dbReference>
<feature type="transmembrane region" description="Helical" evidence="1">
    <location>
        <begin position="211"/>
        <end position="235"/>
    </location>
</feature>
<dbReference type="STRING" id="1408435.GCA_000685885_00910"/>
<evidence type="ECO:0000313" key="3">
    <source>
        <dbReference type="Proteomes" id="UP000231896"/>
    </source>
</evidence>
<evidence type="ECO:0000256" key="1">
    <source>
        <dbReference type="SAM" id="Phobius"/>
    </source>
</evidence>
<dbReference type="AlphaFoldDB" id="A0A2K8NWI8"/>
<accession>A0A2K8NWI8</accession>
<organism evidence="2 3">
    <name type="scientific">Mesoplasma melaleucae</name>
    <dbReference type="NCBI Taxonomy" id="81459"/>
    <lineage>
        <taxon>Bacteria</taxon>
        <taxon>Bacillati</taxon>
        <taxon>Mycoplasmatota</taxon>
        <taxon>Mollicutes</taxon>
        <taxon>Entomoplasmatales</taxon>
        <taxon>Entomoplasmataceae</taxon>
        <taxon>Mesoplasma</taxon>
    </lineage>
</organism>
<keyword evidence="1" id="KW-0812">Transmembrane</keyword>
<evidence type="ECO:0000313" key="2">
    <source>
        <dbReference type="EMBL" id="ATZ18215.1"/>
    </source>
</evidence>
<dbReference type="OrthoDB" id="388890at2"/>
<reference evidence="2 3" key="1">
    <citation type="submission" date="2017-11" db="EMBL/GenBank/DDBJ databases">
        <title>Genome sequence of Entomoplasma melaleucae M1 (ATCC 49191).</title>
        <authorList>
            <person name="Lo W.-S."/>
            <person name="Gasparich G.E."/>
            <person name="Kuo C.-H."/>
        </authorList>
    </citation>
    <scope>NUCLEOTIDE SEQUENCE [LARGE SCALE GENOMIC DNA]</scope>
    <source>
        <strain evidence="2 3">M1</strain>
    </source>
</reference>
<feature type="transmembrane region" description="Helical" evidence="1">
    <location>
        <begin position="165"/>
        <end position="182"/>
    </location>
</feature>
<dbReference type="RefSeq" id="WP_028124305.1">
    <property type="nucleotide sequence ID" value="NZ_CP024964.1"/>
</dbReference>
<dbReference type="Proteomes" id="UP000231896">
    <property type="component" value="Chromosome"/>
</dbReference>
<protein>
    <submittedName>
        <fullName evidence="2">Uncharacterized protein</fullName>
    </submittedName>
</protein>
<feature type="transmembrane region" description="Helical" evidence="1">
    <location>
        <begin position="7"/>
        <end position="32"/>
    </location>
</feature>
<name>A0A2K8NWI8_9MOLU</name>
<proteinExistence type="predicted"/>
<keyword evidence="1" id="KW-1133">Transmembrane helix</keyword>
<keyword evidence="1" id="KW-0472">Membrane</keyword>
<feature type="transmembrane region" description="Helical" evidence="1">
    <location>
        <begin position="90"/>
        <end position="113"/>
    </location>
</feature>
<keyword evidence="3" id="KW-1185">Reference proteome</keyword>
<feature type="transmembrane region" description="Helical" evidence="1">
    <location>
        <begin position="52"/>
        <end position="69"/>
    </location>
</feature>